<dbReference type="RefSeq" id="WP_072797511.1">
    <property type="nucleotide sequence ID" value="NZ_FRAQ01000001.1"/>
</dbReference>
<dbReference type="Proteomes" id="UP000184497">
    <property type="component" value="Unassembled WGS sequence"/>
</dbReference>
<keyword evidence="2" id="KW-1185">Reference proteome</keyword>
<evidence type="ECO:0000313" key="2">
    <source>
        <dbReference type="Proteomes" id="UP000184497"/>
    </source>
</evidence>
<protein>
    <submittedName>
        <fullName evidence="1">Uncharacterized protein</fullName>
    </submittedName>
</protein>
<dbReference type="AlphaFoldDB" id="A0A1M6SX49"/>
<dbReference type="STRING" id="564117.SAMN05216369_2305"/>
<reference evidence="2" key="1">
    <citation type="submission" date="2016-11" db="EMBL/GenBank/DDBJ databases">
        <authorList>
            <person name="Varghese N."/>
            <person name="Submissions S."/>
        </authorList>
    </citation>
    <scope>NUCLEOTIDE SEQUENCE [LARGE SCALE GENOMIC DNA]</scope>
    <source>
        <strain evidence="2">CGMCC 1.10835</strain>
    </source>
</reference>
<evidence type="ECO:0000313" key="1">
    <source>
        <dbReference type="EMBL" id="SHK49302.1"/>
    </source>
</evidence>
<dbReference type="OrthoDB" id="6197906at2"/>
<gene>
    <name evidence="1" type="ORF">SAMN05216369_2305</name>
</gene>
<sequence>MAAKQIPEKYAPGYLDNLDGRLAVATIMRERYRAFTDDLGGADRLSYAQRSLVERALWLEYWLAEQEQALAKGQEFDVSRWTQAANSLQGILSKLGLDRQAKDVPDLASFINSRSAK</sequence>
<accession>A0A1M6SX49</accession>
<proteinExistence type="predicted"/>
<organism evidence="1 2">
    <name type="scientific">Marinobacter antarcticus</name>
    <dbReference type="NCBI Taxonomy" id="564117"/>
    <lineage>
        <taxon>Bacteria</taxon>
        <taxon>Pseudomonadati</taxon>
        <taxon>Pseudomonadota</taxon>
        <taxon>Gammaproteobacteria</taxon>
        <taxon>Pseudomonadales</taxon>
        <taxon>Marinobacteraceae</taxon>
        <taxon>Marinobacter</taxon>
    </lineage>
</organism>
<dbReference type="EMBL" id="FRAQ01000001">
    <property type="protein sequence ID" value="SHK49302.1"/>
    <property type="molecule type" value="Genomic_DNA"/>
</dbReference>
<name>A0A1M6SX49_9GAMM</name>